<evidence type="ECO:0000256" key="1">
    <source>
        <dbReference type="SAM" id="MobiDB-lite"/>
    </source>
</evidence>
<dbReference type="EMBL" id="JEMT01025703">
    <property type="protein sequence ID" value="EXX61317.1"/>
    <property type="molecule type" value="Genomic_DNA"/>
</dbReference>
<keyword evidence="3" id="KW-1185">Reference proteome</keyword>
<evidence type="ECO:0000313" key="3">
    <source>
        <dbReference type="Proteomes" id="UP000022910"/>
    </source>
</evidence>
<sequence length="320" mass="36805">MEDKRNIQIAENKFPLIEGTEQQIFLRTTYINYLNFSEGLAAQFFTGRDIEVQHNILQNNFSLTDEDINSWGPRASRYQMTPEKGFATAEHSTADKRNMLATSIAEHVTSMDLKQQKIEEIQKAKKRYLECTPEKEKSKTGIKHRFKKDKKKKKKTQHHDSDSDFTYQYGSDSDDLLDQTINELMEKAADEIISIDQPIVDPMKMIKSGINLDNSPNVDQSSKMEIVTDTPIMKQIEKTPMLQAISQSQNIIMDLTKSSNKKKKSNKNLVQQAITGHIPTDEGTLRVRDILVYDILVSWTPEEILKQLTLWGKTISMQMK</sequence>
<dbReference type="OrthoDB" id="2371398at2759"/>
<dbReference type="AlphaFoldDB" id="A0A015IVM5"/>
<comment type="caution">
    <text evidence="2">The sequence shown here is derived from an EMBL/GenBank/DDBJ whole genome shotgun (WGS) entry which is preliminary data.</text>
</comment>
<feature type="compositionally biased region" description="Basic residues" evidence="1">
    <location>
        <begin position="140"/>
        <end position="157"/>
    </location>
</feature>
<dbReference type="Proteomes" id="UP000022910">
    <property type="component" value="Unassembled WGS sequence"/>
</dbReference>
<name>A0A015IVM5_RHIIW</name>
<dbReference type="HOGENOM" id="CLU_037781_0_0_1"/>
<protein>
    <submittedName>
        <fullName evidence="2">Uncharacterized protein</fullName>
    </submittedName>
</protein>
<accession>A0A015IVM5</accession>
<proteinExistence type="predicted"/>
<organism evidence="2 3">
    <name type="scientific">Rhizophagus irregularis (strain DAOM 197198w)</name>
    <name type="common">Glomus intraradices</name>
    <dbReference type="NCBI Taxonomy" id="1432141"/>
    <lineage>
        <taxon>Eukaryota</taxon>
        <taxon>Fungi</taxon>
        <taxon>Fungi incertae sedis</taxon>
        <taxon>Mucoromycota</taxon>
        <taxon>Glomeromycotina</taxon>
        <taxon>Glomeromycetes</taxon>
        <taxon>Glomerales</taxon>
        <taxon>Glomeraceae</taxon>
        <taxon>Rhizophagus</taxon>
    </lineage>
</organism>
<gene>
    <name evidence="2" type="ORF">RirG_172280</name>
</gene>
<reference evidence="2 3" key="1">
    <citation type="submission" date="2014-02" db="EMBL/GenBank/DDBJ databases">
        <title>Single nucleus genome sequencing reveals high similarity among nuclei of an endomycorrhizal fungus.</title>
        <authorList>
            <person name="Lin K."/>
            <person name="Geurts R."/>
            <person name="Zhang Z."/>
            <person name="Limpens E."/>
            <person name="Saunders D.G."/>
            <person name="Mu D."/>
            <person name="Pang E."/>
            <person name="Cao H."/>
            <person name="Cha H."/>
            <person name="Lin T."/>
            <person name="Zhou Q."/>
            <person name="Shang Y."/>
            <person name="Li Y."/>
            <person name="Ivanov S."/>
            <person name="Sharma T."/>
            <person name="Velzen R.V."/>
            <person name="Ruijter N.D."/>
            <person name="Aanen D.K."/>
            <person name="Win J."/>
            <person name="Kamoun S."/>
            <person name="Bisseling T."/>
            <person name="Huang S."/>
        </authorList>
    </citation>
    <scope>NUCLEOTIDE SEQUENCE [LARGE SCALE GENOMIC DNA]</scope>
    <source>
        <strain evidence="3">DAOM197198w</strain>
    </source>
</reference>
<feature type="region of interest" description="Disordered" evidence="1">
    <location>
        <begin position="132"/>
        <end position="169"/>
    </location>
</feature>
<evidence type="ECO:0000313" key="2">
    <source>
        <dbReference type="EMBL" id="EXX61317.1"/>
    </source>
</evidence>